<sequence>MLCVVAAKLVQVYVRSTELRFDIKQAMHVGPAEEDAYVGFIEGHNCWARRKIQTVNELCVVVLASGARTTLGLWTICGARKALFDEVTKIESAKITARLRNLLGLSGSKHLIEKHLSRFN</sequence>
<organism evidence="1 2">
    <name type="scientific">Potamilus streckersoni</name>
    <dbReference type="NCBI Taxonomy" id="2493646"/>
    <lineage>
        <taxon>Eukaryota</taxon>
        <taxon>Metazoa</taxon>
        <taxon>Spiralia</taxon>
        <taxon>Lophotrochozoa</taxon>
        <taxon>Mollusca</taxon>
        <taxon>Bivalvia</taxon>
        <taxon>Autobranchia</taxon>
        <taxon>Heteroconchia</taxon>
        <taxon>Palaeoheterodonta</taxon>
        <taxon>Unionida</taxon>
        <taxon>Unionoidea</taxon>
        <taxon>Unionidae</taxon>
        <taxon>Ambleminae</taxon>
        <taxon>Lampsilini</taxon>
        <taxon>Potamilus</taxon>
    </lineage>
</organism>
<name>A0AAE0W909_9BIVA</name>
<reference evidence="1" key="2">
    <citation type="journal article" date="2021" name="Genome Biol. Evol.">
        <title>Developing a high-quality reference genome for a parasitic bivalve with doubly uniparental inheritance (Bivalvia: Unionida).</title>
        <authorList>
            <person name="Smith C.H."/>
        </authorList>
    </citation>
    <scope>NUCLEOTIDE SEQUENCE</scope>
    <source>
        <strain evidence="1">CHS0354</strain>
        <tissue evidence="1">Mantle</tissue>
    </source>
</reference>
<dbReference type="EMBL" id="JAEAOA010000549">
    <property type="protein sequence ID" value="KAK3604695.1"/>
    <property type="molecule type" value="Genomic_DNA"/>
</dbReference>
<protein>
    <submittedName>
        <fullName evidence="1">Uncharacterized protein</fullName>
    </submittedName>
</protein>
<comment type="caution">
    <text evidence="1">The sequence shown here is derived from an EMBL/GenBank/DDBJ whole genome shotgun (WGS) entry which is preliminary data.</text>
</comment>
<evidence type="ECO:0000313" key="2">
    <source>
        <dbReference type="Proteomes" id="UP001195483"/>
    </source>
</evidence>
<reference evidence="1" key="3">
    <citation type="submission" date="2023-05" db="EMBL/GenBank/DDBJ databases">
        <authorList>
            <person name="Smith C.H."/>
        </authorList>
    </citation>
    <scope>NUCLEOTIDE SEQUENCE</scope>
    <source>
        <strain evidence="1">CHS0354</strain>
        <tissue evidence="1">Mantle</tissue>
    </source>
</reference>
<accession>A0AAE0W909</accession>
<reference evidence="1" key="1">
    <citation type="journal article" date="2021" name="Genome Biol. Evol.">
        <title>A High-Quality Reference Genome for a Parasitic Bivalve with Doubly Uniparental Inheritance (Bivalvia: Unionida).</title>
        <authorList>
            <person name="Smith C.H."/>
        </authorList>
    </citation>
    <scope>NUCLEOTIDE SEQUENCE</scope>
    <source>
        <strain evidence="1">CHS0354</strain>
    </source>
</reference>
<keyword evidence="2" id="KW-1185">Reference proteome</keyword>
<dbReference type="Proteomes" id="UP001195483">
    <property type="component" value="Unassembled WGS sequence"/>
</dbReference>
<gene>
    <name evidence="1" type="ORF">CHS0354_008249</name>
</gene>
<evidence type="ECO:0000313" key="1">
    <source>
        <dbReference type="EMBL" id="KAK3604695.1"/>
    </source>
</evidence>
<dbReference type="AlphaFoldDB" id="A0AAE0W909"/>
<proteinExistence type="predicted"/>